<sequence length="372" mass="41415">MDGRVRRKFKEPAAHDHHPDYLGDIKALSASRLVEVTTNLVRKSDDGLVLKKHRSLEYLVSILTPFESSHPHDVIHAVLSLAEDTPRFIVEPAHKDTLDSLTVIAATTTPAAGQTMELTPAAIRAVSCFKVYNYPVNYNKSFYEARRDSLEFTTKKGSRQGVRTYNASKEREGKWSFSKDAAIPSLPVRGFILDTIARTEDSAISGIIPDSCMKFGGWSSGEKSQRERFWPVATMVADRGPNGENLPTYYELACEEVLGEGVGDDDINTGQIIDRINSTILIKFTKRLLSVVWGRKLIKTASHDFLGLGPSKPEKGDFVCILYGCSVLVLLRKVEDAPYFSFIGECYIHGMVDGEAFGIKNTTINVEMFEIR</sequence>
<dbReference type="AlphaFoldDB" id="A0A8E2EMZ1"/>
<accession>A0A8E2EMZ1</accession>
<dbReference type="PANTHER" id="PTHR24148:SF64">
    <property type="entry name" value="HETEROKARYON INCOMPATIBILITY DOMAIN-CONTAINING PROTEIN"/>
    <property type="match status" value="1"/>
</dbReference>
<dbReference type="Proteomes" id="UP000250140">
    <property type="component" value="Unassembled WGS sequence"/>
</dbReference>
<name>A0A8E2EMZ1_9PEZI</name>
<organism evidence="1 2">
    <name type="scientific">Glonium stellatum</name>
    <dbReference type="NCBI Taxonomy" id="574774"/>
    <lineage>
        <taxon>Eukaryota</taxon>
        <taxon>Fungi</taxon>
        <taxon>Dikarya</taxon>
        <taxon>Ascomycota</taxon>
        <taxon>Pezizomycotina</taxon>
        <taxon>Dothideomycetes</taxon>
        <taxon>Pleosporomycetidae</taxon>
        <taxon>Gloniales</taxon>
        <taxon>Gloniaceae</taxon>
        <taxon>Glonium</taxon>
    </lineage>
</organism>
<evidence type="ECO:0000313" key="2">
    <source>
        <dbReference type="Proteomes" id="UP000250140"/>
    </source>
</evidence>
<reference evidence="1 2" key="1">
    <citation type="journal article" date="2016" name="Nat. Commun.">
        <title>Ectomycorrhizal ecology is imprinted in the genome of the dominant symbiotic fungus Cenococcum geophilum.</title>
        <authorList>
            <consortium name="DOE Joint Genome Institute"/>
            <person name="Peter M."/>
            <person name="Kohler A."/>
            <person name="Ohm R.A."/>
            <person name="Kuo A."/>
            <person name="Krutzmann J."/>
            <person name="Morin E."/>
            <person name="Arend M."/>
            <person name="Barry K.W."/>
            <person name="Binder M."/>
            <person name="Choi C."/>
            <person name="Clum A."/>
            <person name="Copeland A."/>
            <person name="Grisel N."/>
            <person name="Haridas S."/>
            <person name="Kipfer T."/>
            <person name="LaButti K."/>
            <person name="Lindquist E."/>
            <person name="Lipzen A."/>
            <person name="Maire R."/>
            <person name="Meier B."/>
            <person name="Mihaltcheva S."/>
            <person name="Molinier V."/>
            <person name="Murat C."/>
            <person name="Poggeler S."/>
            <person name="Quandt C.A."/>
            <person name="Sperisen C."/>
            <person name="Tritt A."/>
            <person name="Tisserant E."/>
            <person name="Crous P.W."/>
            <person name="Henrissat B."/>
            <person name="Nehls U."/>
            <person name="Egli S."/>
            <person name="Spatafora J.W."/>
            <person name="Grigoriev I.V."/>
            <person name="Martin F.M."/>
        </authorList>
    </citation>
    <scope>NUCLEOTIDE SEQUENCE [LARGE SCALE GENOMIC DNA]</scope>
    <source>
        <strain evidence="1 2">CBS 207.34</strain>
    </source>
</reference>
<evidence type="ECO:0000313" key="1">
    <source>
        <dbReference type="EMBL" id="OCL01440.1"/>
    </source>
</evidence>
<gene>
    <name evidence="1" type="ORF">AOQ84DRAFT_383747</name>
</gene>
<dbReference type="PANTHER" id="PTHR24148">
    <property type="entry name" value="ANKYRIN REPEAT DOMAIN-CONTAINING PROTEIN 39 HOMOLOG-RELATED"/>
    <property type="match status" value="1"/>
</dbReference>
<dbReference type="Pfam" id="PF26639">
    <property type="entry name" value="Het-6_barrel"/>
    <property type="match status" value="1"/>
</dbReference>
<dbReference type="EMBL" id="KV751133">
    <property type="protein sequence ID" value="OCL01440.1"/>
    <property type="molecule type" value="Genomic_DNA"/>
</dbReference>
<proteinExistence type="predicted"/>
<dbReference type="InterPro" id="IPR052895">
    <property type="entry name" value="HetReg/Transcr_Mod"/>
</dbReference>
<protein>
    <submittedName>
        <fullName evidence="1">Uncharacterized protein</fullName>
    </submittedName>
</protein>
<keyword evidence="2" id="KW-1185">Reference proteome</keyword>
<dbReference type="OrthoDB" id="3477286at2759"/>